<accession>A0AAD7UF33</accession>
<dbReference type="AlphaFoldDB" id="A0AAD7UF33"/>
<protein>
    <submittedName>
        <fullName evidence="2">Uncharacterized protein</fullName>
    </submittedName>
</protein>
<dbReference type="EMBL" id="JAQMWT010000336">
    <property type="protein sequence ID" value="KAJ8604245.1"/>
    <property type="molecule type" value="Genomic_DNA"/>
</dbReference>
<gene>
    <name evidence="2" type="ORF">CTAYLR_009236</name>
</gene>
<keyword evidence="3" id="KW-1185">Reference proteome</keyword>
<evidence type="ECO:0000313" key="3">
    <source>
        <dbReference type="Proteomes" id="UP001230188"/>
    </source>
</evidence>
<reference evidence="2" key="1">
    <citation type="submission" date="2023-01" db="EMBL/GenBank/DDBJ databases">
        <title>Metagenome sequencing of chrysophaentin producing Chrysophaeum taylorii.</title>
        <authorList>
            <person name="Davison J."/>
            <person name="Bewley C."/>
        </authorList>
    </citation>
    <scope>NUCLEOTIDE SEQUENCE</scope>
    <source>
        <strain evidence="2">NIES-1699</strain>
    </source>
</reference>
<feature type="region of interest" description="Disordered" evidence="1">
    <location>
        <begin position="18"/>
        <end position="48"/>
    </location>
</feature>
<organism evidence="2 3">
    <name type="scientific">Chrysophaeum taylorii</name>
    <dbReference type="NCBI Taxonomy" id="2483200"/>
    <lineage>
        <taxon>Eukaryota</taxon>
        <taxon>Sar</taxon>
        <taxon>Stramenopiles</taxon>
        <taxon>Ochrophyta</taxon>
        <taxon>Pelagophyceae</taxon>
        <taxon>Pelagomonadales</taxon>
        <taxon>Pelagomonadaceae</taxon>
        <taxon>Chrysophaeum</taxon>
    </lineage>
</organism>
<dbReference type="Proteomes" id="UP001230188">
    <property type="component" value="Unassembled WGS sequence"/>
</dbReference>
<name>A0AAD7UF33_9STRA</name>
<comment type="caution">
    <text evidence="2">The sequence shown here is derived from an EMBL/GenBank/DDBJ whole genome shotgun (WGS) entry which is preliminary data.</text>
</comment>
<evidence type="ECO:0000256" key="1">
    <source>
        <dbReference type="SAM" id="MobiDB-lite"/>
    </source>
</evidence>
<evidence type="ECO:0000313" key="2">
    <source>
        <dbReference type="EMBL" id="KAJ8604245.1"/>
    </source>
</evidence>
<proteinExistence type="predicted"/>
<sequence length="352" mass="39152">MRVLKATNPALLDKFFDAPREPTERPGAAYAPQRSWAGQSTDPEPFSRLDTTSHALGLQTRSSGLAGKRVVELEDAPAGGVLSFGRAARDAARVPLTEAQEVAAGTDGHCCALIDAARFENLHVVPERLVPTAGDVYEKRIALAESGRLTTPAERRETLDIEVKKLRADGIRRKAAGEAKRLGDLMRWRHPDGVLGVDSTANQKSAVYEPAATRLIAKADRSREIACARREHLAKKTVAKDRLGYDPFHHDATKRDEESTFLQRRAAHPPYADTHLRVFQKHEVVFNPRRAQQLRDYDLNGKHYDIVTHTVHEVLPPSTEERVNKRLAHPSQNSLERGRNLQGSFLPRGAIF</sequence>